<dbReference type="Proteomes" id="UP000179047">
    <property type="component" value="Unassembled WGS sequence"/>
</dbReference>
<dbReference type="SUPFAM" id="SSF53756">
    <property type="entry name" value="UDP-Glycosyltransferase/glycogen phosphorylase"/>
    <property type="match status" value="1"/>
</dbReference>
<dbReference type="PANTHER" id="PTHR45947:SF3">
    <property type="entry name" value="SULFOQUINOVOSYL TRANSFERASE SQD2"/>
    <property type="match status" value="1"/>
</dbReference>
<reference evidence="3 4" key="1">
    <citation type="journal article" date="2016" name="Nat. Commun.">
        <title>Thousands of microbial genomes shed light on interconnected biogeochemical processes in an aquifer system.</title>
        <authorList>
            <person name="Anantharaman K."/>
            <person name="Brown C.T."/>
            <person name="Hug L.A."/>
            <person name="Sharon I."/>
            <person name="Castelle C.J."/>
            <person name="Probst A.J."/>
            <person name="Thomas B.C."/>
            <person name="Singh A."/>
            <person name="Wilkins M.J."/>
            <person name="Karaoz U."/>
            <person name="Brodie E.L."/>
            <person name="Williams K.H."/>
            <person name="Hubbard S.S."/>
            <person name="Banfield J.F."/>
        </authorList>
    </citation>
    <scope>NUCLEOTIDE SEQUENCE [LARGE SCALE GENOMIC DNA]</scope>
</reference>
<dbReference type="Pfam" id="PF00534">
    <property type="entry name" value="Glycos_transf_1"/>
    <property type="match status" value="1"/>
</dbReference>
<proteinExistence type="predicted"/>
<dbReference type="Gene3D" id="3.40.50.2000">
    <property type="entry name" value="Glycogen Phosphorylase B"/>
    <property type="match status" value="2"/>
</dbReference>
<dbReference type="InterPro" id="IPR028098">
    <property type="entry name" value="Glyco_trans_4-like_N"/>
</dbReference>
<dbReference type="STRING" id="1802701.A3A33_02240"/>
<dbReference type="GO" id="GO:0016757">
    <property type="term" value="F:glycosyltransferase activity"/>
    <property type="evidence" value="ECO:0007669"/>
    <property type="project" value="InterPro"/>
</dbReference>
<organism evidence="3 4">
    <name type="scientific">Candidatus Yanofskybacteria bacterium RIFCSPLOWO2_01_FULL_49_25</name>
    <dbReference type="NCBI Taxonomy" id="1802701"/>
    <lineage>
        <taxon>Bacteria</taxon>
        <taxon>Candidatus Yanofskyibacteriota</taxon>
    </lineage>
</organism>
<evidence type="ECO:0000259" key="1">
    <source>
        <dbReference type="Pfam" id="PF00534"/>
    </source>
</evidence>
<name>A0A1F8GS93_9BACT</name>
<evidence type="ECO:0000313" key="4">
    <source>
        <dbReference type="Proteomes" id="UP000179047"/>
    </source>
</evidence>
<dbReference type="Pfam" id="PF13439">
    <property type="entry name" value="Glyco_transf_4"/>
    <property type="match status" value="1"/>
</dbReference>
<accession>A0A1F8GS93</accession>
<comment type="caution">
    <text evidence="3">The sequence shown here is derived from an EMBL/GenBank/DDBJ whole genome shotgun (WGS) entry which is preliminary data.</text>
</comment>
<dbReference type="EMBL" id="MGKP01000023">
    <property type="protein sequence ID" value="OGN28151.1"/>
    <property type="molecule type" value="Genomic_DNA"/>
</dbReference>
<protein>
    <submittedName>
        <fullName evidence="3">Uncharacterized protein</fullName>
    </submittedName>
</protein>
<feature type="domain" description="Glycosyl transferase family 1" evidence="1">
    <location>
        <begin position="215"/>
        <end position="367"/>
    </location>
</feature>
<dbReference type="AlphaFoldDB" id="A0A1F8GS93"/>
<feature type="domain" description="Glycosyltransferase subfamily 4-like N-terminal" evidence="2">
    <location>
        <begin position="15"/>
        <end position="194"/>
    </location>
</feature>
<dbReference type="PANTHER" id="PTHR45947">
    <property type="entry name" value="SULFOQUINOVOSYL TRANSFERASE SQD2"/>
    <property type="match status" value="1"/>
</dbReference>
<evidence type="ECO:0000259" key="2">
    <source>
        <dbReference type="Pfam" id="PF13439"/>
    </source>
</evidence>
<dbReference type="InterPro" id="IPR001296">
    <property type="entry name" value="Glyco_trans_1"/>
</dbReference>
<sequence>MKIAVFSDLFHPELNGVSDSALATARQLALRGHEIRFYVPRYTAKDYAIANLPPIERDWGRGITIRRLFSLPYPTGTGQGRAVIPSPFILRDVKAFRPDAIHAHLFMGVGWDALMAAKFLRIPLIGTNHTAISEFIRYSPIKAPWFSRFALRYVSWFYNRCRYVTTPSRSLIDEMIAWGFRKPHEVISNPIDTDLFKVPSAQERDAARKEFGLVGPTFVYAGGLFPQKNLDVLVRAMGHAVKQDPSITLMLPGHGSERSRLENIATEFSVLPRVRFLGTLEKPALARLFQAGDVFVIASTSETQNMSLIQAMACGLPAIGVRSRALPEYIPASAGLLVPPGDDRAFATAMIGLVHDDGKRLEMSQNAPACVERFSVSSIADRWELIYQEVIHKKV</sequence>
<dbReference type="InterPro" id="IPR050194">
    <property type="entry name" value="Glycosyltransferase_grp1"/>
</dbReference>
<evidence type="ECO:0000313" key="3">
    <source>
        <dbReference type="EMBL" id="OGN28151.1"/>
    </source>
</evidence>
<gene>
    <name evidence="3" type="ORF">A3A33_02240</name>
</gene>